<reference evidence="1 2" key="1">
    <citation type="submission" date="2019-03" db="EMBL/GenBank/DDBJ databases">
        <title>First draft genome of Liparis tanakae, snailfish: a comprehensive survey of snailfish specific genes.</title>
        <authorList>
            <person name="Kim W."/>
            <person name="Song I."/>
            <person name="Jeong J.-H."/>
            <person name="Kim D."/>
            <person name="Kim S."/>
            <person name="Ryu S."/>
            <person name="Song J.Y."/>
            <person name="Lee S.K."/>
        </authorList>
    </citation>
    <scope>NUCLEOTIDE SEQUENCE [LARGE SCALE GENOMIC DNA]</scope>
    <source>
        <tissue evidence="1">Muscle</tissue>
    </source>
</reference>
<dbReference type="AlphaFoldDB" id="A0A4Z2GQQ5"/>
<sequence>MPEVNFRNIDDFFQHHCSCGAACMAFQDIQKRQSRSECLSPSGTLSDLSTIHEVARLPAGGNVAAMFPL</sequence>
<accession>A0A4Z2GQQ5</accession>
<evidence type="ECO:0000313" key="2">
    <source>
        <dbReference type="Proteomes" id="UP000314294"/>
    </source>
</evidence>
<evidence type="ECO:0000313" key="1">
    <source>
        <dbReference type="EMBL" id="TNN55425.1"/>
    </source>
</evidence>
<organism evidence="1 2">
    <name type="scientific">Liparis tanakae</name>
    <name type="common">Tanaka's snailfish</name>
    <dbReference type="NCBI Taxonomy" id="230148"/>
    <lineage>
        <taxon>Eukaryota</taxon>
        <taxon>Metazoa</taxon>
        <taxon>Chordata</taxon>
        <taxon>Craniata</taxon>
        <taxon>Vertebrata</taxon>
        <taxon>Euteleostomi</taxon>
        <taxon>Actinopterygii</taxon>
        <taxon>Neopterygii</taxon>
        <taxon>Teleostei</taxon>
        <taxon>Neoteleostei</taxon>
        <taxon>Acanthomorphata</taxon>
        <taxon>Eupercaria</taxon>
        <taxon>Perciformes</taxon>
        <taxon>Cottioidei</taxon>
        <taxon>Cottales</taxon>
        <taxon>Liparidae</taxon>
        <taxon>Liparis</taxon>
    </lineage>
</organism>
<keyword evidence="2" id="KW-1185">Reference proteome</keyword>
<dbReference type="EMBL" id="SRLO01000456">
    <property type="protein sequence ID" value="TNN55425.1"/>
    <property type="molecule type" value="Genomic_DNA"/>
</dbReference>
<gene>
    <name evidence="1" type="ORF">EYF80_034375</name>
</gene>
<comment type="caution">
    <text evidence="1">The sequence shown here is derived from an EMBL/GenBank/DDBJ whole genome shotgun (WGS) entry which is preliminary data.</text>
</comment>
<proteinExistence type="predicted"/>
<name>A0A4Z2GQQ5_9TELE</name>
<protein>
    <submittedName>
        <fullName evidence="1">Uncharacterized protein</fullName>
    </submittedName>
</protein>
<dbReference type="OrthoDB" id="9943553at2759"/>
<dbReference type="Proteomes" id="UP000314294">
    <property type="component" value="Unassembled WGS sequence"/>
</dbReference>